<dbReference type="Proteomes" id="UP000031631">
    <property type="component" value="Chromosome"/>
</dbReference>
<feature type="domain" description="Class II Histidinyl-tRNA synthetase (HisRS)-like catalytic core" evidence="9">
    <location>
        <begin position="12"/>
        <end position="323"/>
    </location>
</feature>
<reference evidence="10 11" key="1">
    <citation type="journal article" date="2014" name="PLoS ONE">
        <title>Physiological and genomic features of a novel sulfur-oxidizing gammaproteobacterium belonging to a previously uncultivated symbiotic lineage isolated from a hydrothermal vent.</title>
        <authorList>
            <person name="Nunoura T."/>
            <person name="Takaki Y."/>
            <person name="Kazama H."/>
            <person name="Kakuta J."/>
            <person name="Shimamura S."/>
            <person name="Makita H."/>
            <person name="Hirai M."/>
            <person name="Miyazaki M."/>
            <person name="Takai K."/>
        </authorList>
    </citation>
    <scope>NUCLEOTIDE SEQUENCE [LARGE SCALE GENOMIC DNA]</scope>
    <source>
        <strain evidence="10 11">Hiromi1</strain>
    </source>
</reference>
<dbReference type="GO" id="GO:0016757">
    <property type="term" value="F:glycosyltransferase activity"/>
    <property type="evidence" value="ECO:0007669"/>
    <property type="project" value="UniProtKB-KW"/>
</dbReference>
<evidence type="ECO:0000256" key="1">
    <source>
        <dbReference type="ARBA" id="ARBA00004496"/>
    </source>
</evidence>
<protein>
    <recommendedName>
        <fullName evidence="4 7">ATP phosphoribosyltransferase regulatory subunit</fullName>
    </recommendedName>
</protein>
<dbReference type="InterPro" id="IPR004516">
    <property type="entry name" value="HisRS/HisZ"/>
</dbReference>
<evidence type="ECO:0000256" key="8">
    <source>
        <dbReference type="PIRSR" id="PIRSR001549-1"/>
    </source>
</evidence>
<feature type="binding site" evidence="8">
    <location>
        <position position="126"/>
    </location>
    <ligand>
        <name>L-histidine</name>
        <dbReference type="ChEBI" id="CHEBI:57595"/>
    </ligand>
</feature>
<dbReference type="PIRSF" id="PIRSF001549">
    <property type="entry name" value="His-tRNA_synth"/>
    <property type="match status" value="1"/>
</dbReference>
<dbReference type="KEGG" id="tbn:TBH_C2091"/>
<dbReference type="SUPFAM" id="SSF55681">
    <property type="entry name" value="Class II aaRS and biotin synthetases"/>
    <property type="match status" value="1"/>
</dbReference>
<evidence type="ECO:0000259" key="9">
    <source>
        <dbReference type="Pfam" id="PF13393"/>
    </source>
</evidence>
<feature type="binding site" evidence="8">
    <location>
        <position position="112"/>
    </location>
    <ligand>
        <name>L-histidine</name>
        <dbReference type="ChEBI" id="CHEBI:57595"/>
    </ligand>
</feature>
<dbReference type="NCBIfam" id="NF009086">
    <property type="entry name" value="PRK12421.1"/>
    <property type="match status" value="1"/>
</dbReference>
<keyword evidence="7" id="KW-0028">Amino-acid biosynthesis</keyword>
<dbReference type="UniPathway" id="UPA00031">
    <property type="reaction ID" value="UER00006"/>
</dbReference>
<dbReference type="Pfam" id="PF13393">
    <property type="entry name" value="tRNA-synt_His"/>
    <property type="match status" value="1"/>
</dbReference>
<comment type="subcellular location">
    <subcellularLocation>
        <location evidence="1 7">Cytoplasm</location>
    </subcellularLocation>
</comment>
<evidence type="ECO:0000256" key="6">
    <source>
        <dbReference type="ARBA" id="ARBA00025246"/>
    </source>
</evidence>
<dbReference type="InterPro" id="IPR045864">
    <property type="entry name" value="aa-tRNA-synth_II/BPL/LPL"/>
</dbReference>
<dbReference type="CDD" id="cd00773">
    <property type="entry name" value="HisRS-like_core"/>
    <property type="match status" value="1"/>
</dbReference>
<dbReference type="NCBIfam" id="TIGR00443">
    <property type="entry name" value="hisZ_biosyn_reg"/>
    <property type="match status" value="1"/>
</dbReference>
<dbReference type="RefSeq" id="WP_041068281.1">
    <property type="nucleotide sequence ID" value="NZ_AP012273.1"/>
</dbReference>
<organism evidence="10 11">
    <name type="scientific">Thiolapillus brandeum</name>
    <dbReference type="NCBI Taxonomy" id="1076588"/>
    <lineage>
        <taxon>Bacteria</taxon>
        <taxon>Pseudomonadati</taxon>
        <taxon>Pseudomonadota</taxon>
        <taxon>Gammaproteobacteria</taxon>
        <taxon>Chromatiales</taxon>
        <taxon>Sedimenticolaceae</taxon>
        <taxon>Thiolapillus</taxon>
    </lineage>
</organism>
<dbReference type="InterPro" id="IPR041715">
    <property type="entry name" value="HisRS-like_core"/>
</dbReference>
<keyword evidence="7" id="KW-0368">Histidine biosynthesis</keyword>
<dbReference type="Gene3D" id="3.30.930.10">
    <property type="entry name" value="Bira Bifunctional Protein, Domain 2"/>
    <property type="match status" value="1"/>
</dbReference>
<proteinExistence type="inferred from homology"/>
<evidence type="ECO:0000256" key="4">
    <source>
        <dbReference type="ARBA" id="ARBA00020397"/>
    </source>
</evidence>
<evidence type="ECO:0000256" key="5">
    <source>
        <dbReference type="ARBA" id="ARBA00022490"/>
    </source>
</evidence>
<dbReference type="OrthoDB" id="9769617at2"/>
<dbReference type="EMBL" id="AP012273">
    <property type="protein sequence ID" value="BAO45003.1"/>
    <property type="molecule type" value="Genomic_DNA"/>
</dbReference>
<keyword evidence="5 7" id="KW-0963">Cytoplasm</keyword>
<comment type="similarity">
    <text evidence="3 7">Belongs to the class-II aminoacyl-tRNA synthetase family. HisZ subfamily.</text>
</comment>
<feature type="binding site" evidence="8">
    <location>
        <position position="273"/>
    </location>
    <ligand>
        <name>L-histidine</name>
        <dbReference type="ChEBI" id="CHEBI:57595"/>
    </ligand>
</feature>
<evidence type="ECO:0000256" key="2">
    <source>
        <dbReference type="ARBA" id="ARBA00004667"/>
    </source>
</evidence>
<sequence length="394" mass="43235">MSSHKHWLLPEGIDELLPEQAARLEALRRRLLDQFGAWGYELVITPFIEYLDSLLTGAGKDLEHQTFKMTDQISGRLLGIRADITPQAARIDAHQLCCEEPNRLCYIGSVFRTRSDGFSASRSPLQIGAELYGHSGVESDVEILCLMMATLEMAGVENVFLDLGHVGIFQGLARQAALNAEQENALFAALQRKAVPEIRSLVEGFGLETGLAQMFTGLASLNGKADIMTRARDVLAGADAEVHAAMDYLEQAGQHLQSCLPELPIHYDLAELRGYQYQTGLVFAAFVPGSGKEIARGGRYDDVGEKFGRSRPATGFSADLKTLMRFGKPFPMERKQRVFAPAGGDAKLEHRIAELRSQGRVVIRHLPGQPGNASTMDCDAVLVEEGGDWRLKPV</sequence>
<dbReference type="PANTHER" id="PTHR11476">
    <property type="entry name" value="HISTIDYL-TRNA SYNTHETASE"/>
    <property type="match status" value="1"/>
</dbReference>
<feature type="binding site" evidence="8">
    <location>
        <begin position="83"/>
        <end position="85"/>
    </location>
    <ligand>
        <name>L-histidine</name>
        <dbReference type="ChEBI" id="CHEBI:57595"/>
    </ligand>
</feature>
<dbReference type="HAMAP" id="MF_00125">
    <property type="entry name" value="HisZ"/>
    <property type="match status" value="1"/>
</dbReference>
<dbReference type="GO" id="GO:0005737">
    <property type="term" value="C:cytoplasm"/>
    <property type="evidence" value="ECO:0007669"/>
    <property type="project" value="UniProtKB-SubCell"/>
</dbReference>
<name>A0A7U6GJU1_9GAMM</name>
<dbReference type="InterPro" id="IPR004517">
    <property type="entry name" value="HisZ"/>
</dbReference>
<dbReference type="PANTHER" id="PTHR11476:SF7">
    <property type="entry name" value="HISTIDINE--TRNA LIGASE"/>
    <property type="match status" value="1"/>
</dbReference>
<feature type="binding site" evidence="8">
    <location>
        <position position="130"/>
    </location>
    <ligand>
        <name>L-histidine</name>
        <dbReference type="ChEBI" id="CHEBI:57595"/>
    </ligand>
</feature>
<gene>
    <name evidence="7" type="primary">hisZ</name>
    <name evidence="10" type="ORF">TBH_C2091</name>
</gene>
<keyword evidence="10" id="KW-0328">Glycosyltransferase</keyword>
<dbReference type="NCBIfam" id="NF008935">
    <property type="entry name" value="PRK12292.1-1"/>
    <property type="match status" value="1"/>
</dbReference>
<dbReference type="AlphaFoldDB" id="A0A7U6GJU1"/>
<comment type="subunit">
    <text evidence="7">Heteromultimer composed of HisG and HisZ subunits.</text>
</comment>
<comment type="pathway">
    <text evidence="2 7">Amino-acid biosynthesis; L-histidine biosynthesis; L-histidine from 5-phospho-alpha-D-ribose 1-diphosphate: step 1/9.</text>
</comment>
<evidence type="ECO:0000256" key="3">
    <source>
        <dbReference type="ARBA" id="ARBA00005539"/>
    </source>
</evidence>
<evidence type="ECO:0000313" key="11">
    <source>
        <dbReference type="Proteomes" id="UP000031631"/>
    </source>
</evidence>
<comment type="function">
    <text evidence="6 7">Required for the first step of histidine biosynthesis. May allow the feedback regulation of ATP phosphoribosyltransferase activity by histidine.</text>
</comment>
<dbReference type="GO" id="GO:0000105">
    <property type="term" value="P:L-histidine biosynthetic process"/>
    <property type="evidence" value="ECO:0007669"/>
    <property type="project" value="UniProtKB-UniRule"/>
</dbReference>
<evidence type="ECO:0000313" key="10">
    <source>
        <dbReference type="EMBL" id="BAO45003.1"/>
    </source>
</evidence>
<keyword evidence="11" id="KW-1185">Reference proteome</keyword>
<evidence type="ECO:0000256" key="7">
    <source>
        <dbReference type="HAMAP-Rule" id="MF_00125"/>
    </source>
</evidence>
<accession>A0A7U6GJU1</accession>
<comment type="miscellaneous">
    <text evidence="7">This function is generally fulfilled by the C-terminal part of HisG, which is missing in some bacteria such as this one.</text>
</comment>
<keyword evidence="10" id="KW-0808">Transferase</keyword>